<dbReference type="InterPro" id="IPR000089">
    <property type="entry name" value="Biotin_lipoyl"/>
</dbReference>
<dbReference type="InterPro" id="IPR001249">
    <property type="entry name" value="AcCoA_biotinCC"/>
</dbReference>
<dbReference type="STRING" id="658057.SAMN04488032_11153"/>
<dbReference type="Pfam" id="PF00364">
    <property type="entry name" value="Biotin_lipoyl"/>
    <property type="match status" value="1"/>
</dbReference>
<keyword evidence="8 9" id="KW-0092">Biotin</keyword>
<keyword evidence="6 9" id="KW-0443">Lipid metabolism</keyword>
<evidence type="ECO:0000256" key="4">
    <source>
        <dbReference type="ARBA" id="ARBA00022516"/>
    </source>
</evidence>
<keyword evidence="7 9" id="KW-0275">Fatty acid biosynthesis</keyword>
<reference evidence="12 13" key="1">
    <citation type="submission" date="2017-03" db="EMBL/GenBank/DDBJ databases">
        <authorList>
            <person name="Afonso C.L."/>
            <person name="Miller P.J."/>
            <person name="Scott M.A."/>
            <person name="Spackman E."/>
            <person name="Goraichik I."/>
            <person name="Dimitrov K.M."/>
            <person name="Suarez D.L."/>
            <person name="Swayne D.E."/>
        </authorList>
    </citation>
    <scope>NUCLEOTIDE SEQUENCE [LARGE SCALE GENOMIC DNA]</scope>
    <source>
        <strain evidence="12 13">CECT 7971</strain>
    </source>
</reference>
<dbReference type="PROSITE" id="PS00188">
    <property type="entry name" value="BIOTIN"/>
    <property type="match status" value="1"/>
</dbReference>
<dbReference type="PRINTS" id="PR01071">
    <property type="entry name" value="ACOABIOTINCC"/>
</dbReference>
<dbReference type="PANTHER" id="PTHR45266">
    <property type="entry name" value="OXALOACETATE DECARBOXYLASE ALPHA CHAIN"/>
    <property type="match status" value="1"/>
</dbReference>
<accession>A0A1Y5TDY1</accession>
<keyword evidence="13" id="KW-1185">Reference proteome</keyword>
<name>A0A1Y5TDY1_9RHOB</name>
<evidence type="ECO:0000256" key="1">
    <source>
        <dbReference type="ARBA" id="ARBA00003761"/>
    </source>
</evidence>
<evidence type="ECO:0000313" key="13">
    <source>
        <dbReference type="Proteomes" id="UP000193307"/>
    </source>
</evidence>
<proteinExistence type="predicted"/>
<dbReference type="SUPFAM" id="SSF51230">
    <property type="entry name" value="Single hybrid motif"/>
    <property type="match status" value="1"/>
</dbReference>
<evidence type="ECO:0000313" key="12">
    <source>
        <dbReference type="EMBL" id="SLN58187.1"/>
    </source>
</evidence>
<dbReference type="AlphaFoldDB" id="A0A1Y5TDY1"/>
<protein>
    <recommendedName>
        <fullName evidence="3 9">Biotin carboxyl carrier protein of acetyl-CoA carboxylase</fullName>
    </recommendedName>
</protein>
<sequence length="144" mass="14548">MLIEIDAIIAQMKWAAARGLSEFAVNTSGARIHIRRSGALTASAASQTTHNHVPSSAETEAPTPNAAKTVDAPMAGICHLSGDSDSAPFVSVGDAIGVGQTICLIEAMKVMTSITATTAGTVKAILVEDGVSVDAGTALIEVSS</sequence>
<comment type="function">
    <text evidence="1 9">This protein is a component of the acetyl coenzyme A carboxylase complex; first, biotin carboxylase catalyzes the carboxylation of the carrier protein and then the transcarboxylase transfers the carboxyl group to form malonyl-CoA.</text>
</comment>
<dbReference type="RefSeq" id="WP_085850114.1">
    <property type="nucleotide sequence ID" value="NZ_FNZV01000011.1"/>
</dbReference>
<evidence type="ECO:0000256" key="6">
    <source>
        <dbReference type="ARBA" id="ARBA00023098"/>
    </source>
</evidence>
<dbReference type="InterPro" id="IPR001882">
    <property type="entry name" value="Biotin_BS"/>
</dbReference>
<feature type="region of interest" description="Disordered" evidence="10">
    <location>
        <begin position="43"/>
        <end position="66"/>
    </location>
</feature>
<dbReference type="PANTHER" id="PTHR45266:SF3">
    <property type="entry name" value="OXALOACETATE DECARBOXYLASE ALPHA CHAIN"/>
    <property type="match status" value="1"/>
</dbReference>
<dbReference type="UniPathway" id="UPA00094"/>
<evidence type="ECO:0000256" key="8">
    <source>
        <dbReference type="ARBA" id="ARBA00023267"/>
    </source>
</evidence>
<keyword evidence="4 9" id="KW-0444">Lipid biosynthesis</keyword>
<evidence type="ECO:0000256" key="5">
    <source>
        <dbReference type="ARBA" id="ARBA00022832"/>
    </source>
</evidence>
<evidence type="ECO:0000259" key="11">
    <source>
        <dbReference type="PROSITE" id="PS50968"/>
    </source>
</evidence>
<dbReference type="GO" id="GO:0009317">
    <property type="term" value="C:acetyl-CoA carboxylase complex"/>
    <property type="evidence" value="ECO:0007669"/>
    <property type="project" value="InterPro"/>
</dbReference>
<keyword evidence="5 9" id="KW-0276">Fatty acid metabolism</keyword>
<dbReference type="Proteomes" id="UP000193307">
    <property type="component" value="Unassembled WGS sequence"/>
</dbReference>
<dbReference type="PROSITE" id="PS50968">
    <property type="entry name" value="BIOTINYL_LIPOYL"/>
    <property type="match status" value="1"/>
</dbReference>
<organism evidence="12 13">
    <name type="scientific">Pacificibacter marinus</name>
    <dbReference type="NCBI Taxonomy" id="658057"/>
    <lineage>
        <taxon>Bacteria</taxon>
        <taxon>Pseudomonadati</taxon>
        <taxon>Pseudomonadota</taxon>
        <taxon>Alphaproteobacteria</taxon>
        <taxon>Rhodobacterales</taxon>
        <taxon>Roseobacteraceae</taxon>
        <taxon>Pacificibacter</taxon>
    </lineage>
</organism>
<dbReference type="CDD" id="cd06850">
    <property type="entry name" value="biotinyl_domain"/>
    <property type="match status" value="1"/>
</dbReference>
<evidence type="ECO:0000256" key="3">
    <source>
        <dbReference type="ARBA" id="ARBA00017562"/>
    </source>
</evidence>
<dbReference type="GO" id="GO:0003989">
    <property type="term" value="F:acetyl-CoA carboxylase activity"/>
    <property type="evidence" value="ECO:0007669"/>
    <property type="project" value="InterPro"/>
</dbReference>
<dbReference type="InterPro" id="IPR050709">
    <property type="entry name" value="Biotin_Carboxyl_Carrier/Decarb"/>
</dbReference>
<gene>
    <name evidence="12" type="primary">accB_2</name>
    <name evidence="12" type="ORF">PAM7971_03008</name>
</gene>
<dbReference type="OrthoDB" id="9811735at2"/>
<dbReference type="GO" id="GO:0006633">
    <property type="term" value="P:fatty acid biosynthetic process"/>
    <property type="evidence" value="ECO:0007669"/>
    <property type="project" value="UniProtKB-UniPathway"/>
</dbReference>
<evidence type="ECO:0000256" key="9">
    <source>
        <dbReference type="RuleBase" id="RU364072"/>
    </source>
</evidence>
<comment type="pathway">
    <text evidence="2 9">Lipid metabolism; fatty acid biosynthesis.</text>
</comment>
<dbReference type="Gene3D" id="2.40.50.100">
    <property type="match status" value="1"/>
</dbReference>
<evidence type="ECO:0000256" key="10">
    <source>
        <dbReference type="SAM" id="MobiDB-lite"/>
    </source>
</evidence>
<feature type="compositionally biased region" description="Polar residues" evidence="10">
    <location>
        <begin position="43"/>
        <end position="58"/>
    </location>
</feature>
<dbReference type="EMBL" id="FWFW01000011">
    <property type="protein sequence ID" value="SLN58187.1"/>
    <property type="molecule type" value="Genomic_DNA"/>
</dbReference>
<evidence type="ECO:0000256" key="2">
    <source>
        <dbReference type="ARBA" id="ARBA00005194"/>
    </source>
</evidence>
<feature type="domain" description="Lipoyl-binding" evidence="11">
    <location>
        <begin position="67"/>
        <end position="143"/>
    </location>
</feature>
<dbReference type="InterPro" id="IPR011053">
    <property type="entry name" value="Single_hybrid_motif"/>
</dbReference>
<evidence type="ECO:0000256" key="7">
    <source>
        <dbReference type="ARBA" id="ARBA00023160"/>
    </source>
</evidence>